<dbReference type="GO" id="GO:0022625">
    <property type="term" value="C:cytosolic large ribosomal subunit"/>
    <property type="evidence" value="ECO:0007669"/>
    <property type="project" value="TreeGrafter"/>
</dbReference>
<keyword evidence="4" id="KW-0699">rRNA-binding</keyword>
<feature type="domain" description="Large ribosomal subunit protein uL15/eL18" evidence="7">
    <location>
        <begin position="77"/>
        <end position="146"/>
    </location>
</feature>
<dbReference type="InterPro" id="IPR005749">
    <property type="entry name" value="Ribosomal_uL15_bac-type"/>
</dbReference>
<sequence length="149" mass="15960">MELHDLRPAEGARKKRKRLGRGSASGQGTTAGKGTKGQKARSGGGTRPGFEGGQMPLTRRLPKRGFNNARFATVYEIVNLEDINNRFNDGEEVNVLTLKEKGLVRGNKDGIKVLGDGELSKKLKFDVEKVSAAAAEKIKAAGGEVVTPE</sequence>
<dbReference type="InterPro" id="IPR030878">
    <property type="entry name" value="Ribosomal_uL15"/>
</dbReference>
<dbReference type="PANTHER" id="PTHR12934">
    <property type="entry name" value="50S RIBOSOMAL PROTEIN L15"/>
    <property type="match status" value="1"/>
</dbReference>
<evidence type="ECO:0000256" key="5">
    <source>
        <dbReference type="RuleBase" id="RU003888"/>
    </source>
</evidence>
<reference evidence="8 9" key="1">
    <citation type="submission" date="2019-01" db="EMBL/GenBank/DDBJ databases">
        <title>Geovibrio thiophilus DSM 11263, complete genome.</title>
        <authorList>
            <person name="Spring S."/>
            <person name="Bunk B."/>
            <person name="Sproer C."/>
        </authorList>
    </citation>
    <scope>NUCLEOTIDE SEQUENCE [LARGE SCALE GENOMIC DNA]</scope>
    <source>
        <strain evidence="8 9">DSM 11263</strain>
    </source>
</reference>
<dbReference type="GO" id="GO:0019843">
    <property type="term" value="F:rRNA binding"/>
    <property type="evidence" value="ECO:0007669"/>
    <property type="project" value="UniProtKB-UniRule"/>
</dbReference>
<comment type="function">
    <text evidence="4">Binds to the 23S rRNA.</text>
</comment>
<dbReference type="Proteomes" id="UP000287502">
    <property type="component" value="Chromosome"/>
</dbReference>
<evidence type="ECO:0000313" key="8">
    <source>
        <dbReference type="EMBL" id="QAR32796.1"/>
    </source>
</evidence>
<dbReference type="Gene3D" id="3.100.10.10">
    <property type="match status" value="1"/>
</dbReference>
<dbReference type="HAMAP" id="MF_01341">
    <property type="entry name" value="Ribosomal_uL15"/>
    <property type="match status" value="1"/>
</dbReference>
<dbReference type="PANTHER" id="PTHR12934:SF11">
    <property type="entry name" value="LARGE RIBOSOMAL SUBUNIT PROTEIN UL15M"/>
    <property type="match status" value="1"/>
</dbReference>
<evidence type="ECO:0000256" key="2">
    <source>
        <dbReference type="ARBA" id="ARBA00022980"/>
    </source>
</evidence>
<keyword evidence="9" id="KW-1185">Reference proteome</keyword>
<keyword evidence="3 4" id="KW-0687">Ribonucleoprotein</keyword>
<dbReference type="RefSeq" id="WP_128466082.1">
    <property type="nucleotide sequence ID" value="NZ_CP035108.1"/>
</dbReference>
<evidence type="ECO:0000259" key="7">
    <source>
        <dbReference type="Pfam" id="PF00828"/>
    </source>
</evidence>
<comment type="subunit">
    <text evidence="4">Part of the 50S ribosomal subunit.</text>
</comment>
<feature type="compositionally biased region" description="Gly residues" evidence="6">
    <location>
        <begin position="23"/>
        <end position="35"/>
    </location>
</feature>
<evidence type="ECO:0000256" key="4">
    <source>
        <dbReference type="HAMAP-Rule" id="MF_01341"/>
    </source>
</evidence>
<keyword evidence="4" id="KW-0694">RNA-binding</keyword>
<evidence type="ECO:0000256" key="1">
    <source>
        <dbReference type="ARBA" id="ARBA00007320"/>
    </source>
</evidence>
<organism evidence="8 9">
    <name type="scientific">Geovibrio thiophilus</name>
    <dbReference type="NCBI Taxonomy" id="139438"/>
    <lineage>
        <taxon>Bacteria</taxon>
        <taxon>Pseudomonadati</taxon>
        <taxon>Deferribacterota</taxon>
        <taxon>Deferribacteres</taxon>
        <taxon>Deferribacterales</taxon>
        <taxon>Geovibrionaceae</taxon>
        <taxon>Geovibrio</taxon>
    </lineage>
</organism>
<dbReference type="NCBIfam" id="TIGR01071">
    <property type="entry name" value="rplO_bact"/>
    <property type="match status" value="1"/>
</dbReference>
<feature type="compositionally biased region" description="Basic and acidic residues" evidence="6">
    <location>
        <begin position="1"/>
        <end position="12"/>
    </location>
</feature>
<evidence type="ECO:0000256" key="6">
    <source>
        <dbReference type="SAM" id="MobiDB-lite"/>
    </source>
</evidence>
<dbReference type="Pfam" id="PF00828">
    <property type="entry name" value="Ribosomal_L27A"/>
    <property type="match status" value="1"/>
</dbReference>
<dbReference type="InterPro" id="IPR001196">
    <property type="entry name" value="Ribosomal_uL15_CS"/>
</dbReference>
<name>A0A410JX72_9BACT</name>
<evidence type="ECO:0000256" key="3">
    <source>
        <dbReference type="ARBA" id="ARBA00023274"/>
    </source>
</evidence>
<evidence type="ECO:0000313" key="9">
    <source>
        <dbReference type="Proteomes" id="UP000287502"/>
    </source>
</evidence>
<accession>A0A410JX72</accession>
<dbReference type="PROSITE" id="PS00475">
    <property type="entry name" value="RIBOSOMAL_L15"/>
    <property type="match status" value="1"/>
</dbReference>
<feature type="compositionally biased region" description="Gly residues" evidence="6">
    <location>
        <begin position="42"/>
        <end position="52"/>
    </location>
</feature>
<dbReference type="GO" id="GO:0006412">
    <property type="term" value="P:translation"/>
    <property type="evidence" value="ECO:0007669"/>
    <property type="project" value="UniProtKB-UniRule"/>
</dbReference>
<dbReference type="GO" id="GO:0003735">
    <property type="term" value="F:structural constituent of ribosome"/>
    <property type="evidence" value="ECO:0007669"/>
    <property type="project" value="InterPro"/>
</dbReference>
<keyword evidence="2 4" id="KW-0689">Ribosomal protein</keyword>
<dbReference type="OrthoDB" id="9810293at2"/>
<gene>
    <name evidence="4" type="primary">rplO</name>
    <name evidence="8" type="ORF">EP073_05090</name>
</gene>
<dbReference type="InterPro" id="IPR021131">
    <property type="entry name" value="Ribosomal_uL15/eL18"/>
</dbReference>
<dbReference type="AlphaFoldDB" id="A0A410JX72"/>
<dbReference type="SUPFAM" id="SSF52080">
    <property type="entry name" value="Ribosomal proteins L15p and L18e"/>
    <property type="match status" value="1"/>
</dbReference>
<proteinExistence type="inferred from homology"/>
<protein>
    <recommendedName>
        <fullName evidence="4">Large ribosomal subunit protein uL15</fullName>
    </recommendedName>
</protein>
<comment type="similarity">
    <text evidence="1 4 5">Belongs to the universal ribosomal protein uL15 family.</text>
</comment>
<dbReference type="KEGG" id="gtl:EP073_05090"/>
<feature type="region of interest" description="Disordered" evidence="6">
    <location>
        <begin position="1"/>
        <end position="63"/>
    </location>
</feature>
<dbReference type="EMBL" id="CP035108">
    <property type="protein sequence ID" value="QAR32796.1"/>
    <property type="molecule type" value="Genomic_DNA"/>
</dbReference>
<dbReference type="InterPro" id="IPR036227">
    <property type="entry name" value="Ribosomal_uL15/eL18_sf"/>
</dbReference>